<keyword evidence="4" id="KW-1185">Reference proteome</keyword>
<gene>
    <name evidence="3" type="ORF">BLA27_02015</name>
</gene>
<dbReference type="InterPro" id="IPR036188">
    <property type="entry name" value="FAD/NAD-bd_sf"/>
</dbReference>
<evidence type="ECO:0000256" key="1">
    <source>
        <dbReference type="ARBA" id="ARBA00022630"/>
    </source>
</evidence>
<name>A0A1J6IK72_9HYPH</name>
<dbReference type="EMBL" id="MOEC01000001">
    <property type="protein sequence ID" value="OIS95544.1"/>
    <property type="molecule type" value="Genomic_DNA"/>
</dbReference>
<dbReference type="GO" id="GO:0016491">
    <property type="term" value="F:oxidoreductase activity"/>
    <property type="evidence" value="ECO:0007669"/>
    <property type="project" value="UniProtKB-KW"/>
</dbReference>
<organism evidence="3 4">
    <name type="scientific">Brucella cytisi</name>
    <dbReference type="NCBI Taxonomy" id="407152"/>
    <lineage>
        <taxon>Bacteria</taxon>
        <taxon>Pseudomonadati</taxon>
        <taxon>Pseudomonadota</taxon>
        <taxon>Alphaproteobacteria</taxon>
        <taxon>Hyphomicrobiales</taxon>
        <taxon>Brucellaceae</taxon>
        <taxon>Brucella/Ochrobactrum group</taxon>
        <taxon>Brucella</taxon>
    </lineage>
</organism>
<evidence type="ECO:0000256" key="2">
    <source>
        <dbReference type="ARBA" id="ARBA00023002"/>
    </source>
</evidence>
<dbReference type="PANTHER" id="PTHR48105">
    <property type="entry name" value="THIOREDOXIN REDUCTASE 1-RELATED-RELATED"/>
    <property type="match status" value="1"/>
</dbReference>
<dbReference type="AlphaFoldDB" id="A0A1J6IK72"/>
<keyword evidence="1" id="KW-0285">Flavoprotein</keyword>
<proteinExistence type="predicted"/>
<dbReference type="OrthoDB" id="9806179at2"/>
<dbReference type="Gene3D" id="3.50.50.60">
    <property type="entry name" value="FAD/NAD(P)-binding domain"/>
    <property type="match status" value="1"/>
</dbReference>
<comment type="caution">
    <text evidence="3">The sequence shown here is derived from an EMBL/GenBank/DDBJ whole genome shotgun (WGS) entry which is preliminary data.</text>
</comment>
<dbReference type="SUPFAM" id="SSF51905">
    <property type="entry name" value="FAD/NAD(P)-binding domain"/>
    <property type="match status" value="1"/>
</dbReference>
<dbReference type="InterPro" id="IPR050097">
    <property type="entry name" value="Ferredoxin-NADP_redctase_2"/>
</dbReference>
<reference evidence="3 4" key="1">
    <citation type="submission" date="2016-10" db="EMBL/GenBank/DDBJ databases">
        <title>The Draft Genome Sequence of the Potato Rhizosphere Bacteria Ochrobactrum sp. IPA7.2.</title>
        <authorList>
            <person name="Gogoleva N.E."/>
            <person name="Khlopko Y.A."/>
            <person name="Burygin G.L."/>
            <person name="Plotnikov A.O."/>
        </authorList>
    </citation>
    <scope>NUCLEOTIDE SEQUENCE [LARGE SCALE GENOMIC DNA]</scope>
    <source>
        <strain evidence="3 4">IPA7.2</strain>
    </source>
</reference>
<accession>A0A1J6IK72</accession>
<sequence>MGAEPQNDIVIIGCGPVALFSVFQLGLFGFRCHLIDASDRPGGQCAALYADKPIYDVPGFPEIMGEELVERLLKQIAPYNPVFHFNKIAVSIAVDDDGVAVDTSNGDKLEARTAVIASGLGAFGLDGQVIRPDPLAEVSLIKTGNMLAVSPETFRTSSPKVYAIGDACHYPGKLKLILSGFHEAALMTQAIRRELR</sequence>
<dbReference type="Proteomes" id="UP000182985">
    <property type="component" value="Unassembled WGS sequence"/>
</dbReference>
<protein>
    <submittedName>
        <fullName evidence="3">Thioredoxin reductase</fullName>
    </submittedName>
</protein>
<keyword evidence="2" id="KW-0560">Oxidoreductase</keyword>
<evidence type="ECO:0000313" key="3">
    <source>
        <dbReference type="EMBL" id="OIS95544.1"/>
    </source>
</evidence>
<evidence type="ECO:0000313" key="4">
    <source>
        <dbReference type="Proteomes" id="UP000182985"/>
    </source>
</evidence>
<dbReference type="RefSeq" id="WP_071630187.1">
    <property type="nucleotide sequence ID" value="NZ_MOEC01000001.1"/>
</dbReference>